<keyword evidence="3" id="KW-0132">Cell division</keyword>
<dbReference type="InterPro" id="IPR037679">
    <property type="entry name" value="Apc5"/>
</dbReference>
<proteinExistence type="inferred from homology"/>
<dbReference type="GO" id="GO:0045842">
    <property type="term" value="P:positive regulation of mitotic metaphase/anaphase transition"/>
    <property type="evidence" value="ECO:0007669"/>
    <property type="project" value="TreeGrafter"/>
</dbReference>
<dbReference type="PANTHER" id="PTHR12830">
    <property type="entry name" value="ANAPHASE-PROMOTING COMPLEX SUBUNIT 5"/>
    <property type="match status" value="1"/>
</dbReference>
<name>A0A9W6SX12_CANBO</name>
<dbReference type="EMBL" id="BSXN01000511">
    <property type="protein sequence ID" value="GME68860.1"/>
    <property type="molecule type" value="Genomic_DNA"/>
</dbReference>
<dbReference type="InterPro" id="IPR026000">
    <property type="entry name" value="Apc5_dom"/>
</dbReference>
<evidence type="ECO:0000313" key="9">
    <source>
        <dbReference type="Proteomes" id="UP001165120"/>
    </source>
</evidence>
<comment type="caution">
    <text evidence="8">The sequence shown here is derived from an EMBL/GenBank/DDBJ whole genome shotgun (WGS) entry which is preliminary data.</text>
</comment>
<gene>
    <name evidence="8" type="ORF">Cboi02_000191100</name>
</gene>
<dbReference type="Pfam" id="PF12862">
    <property type="entry name" value="ANAPC5"/>
    <property type="match status" value="1"/>
</dbReference>
<evidence type="ECO:0000256" key="1">
    <source>
        <dbReference type="ARBA" id="ARBA00007450"/>
    </source>
</evidence>
<comment type="similarity">
    <text evidence="1">Belongs to the APC5 family.</text>
</comment>
<dbReference type="GO" id="GO:0005680">
    <property type="term" value="C:anaphase-promoting complex"/>
    <property type="evidence" value="ECO:0007669"/>
    <property type="project" value="InterPro"/>
</dbReference>
<accession>A0A9W6SX12</accession>
<dbReference type="PANTHER" id="PTHR12830:SF9">
    <property type="entry name" value="ANAPHASE-PROMOTING COMPLEX SUBUNIT 5"/>
    <property type="match status" value="1"/>
</dbReference>
<keyword evidence="5" id="KW-0833">Ubl conjugation pathway</keyword>
<feature type="domain" description="Anaphase-promoting complex subunit 5" evidence="7">
    <location>
        <begin position="13"/>
        <end position="102"/>
    </location>
</feature>
<evidence type="ECO:0000256" key="3">
    <source>
        <dbReference type="ARBA" id="ARBA00022618"/>
    </source>
</evidence>
<protein>
    <recommendedName>
        <fullName evidence="2">Anaphase-promoting complex subunit 5</fullName>
    </recommendedName>
</protein>
<dbReference type="GO" id="GO:0031145">
    <property type="term" value="P:anaphase-promoting complex-dependent catabolic process"/>
    <property type="evidence" value="ECO:0007669"/>
    <property type="project" value="TreeGrafter"/>
</dbReference>
<dbReference type="GO" id="GO:0070979">
    <property type="term" value="P:protein K11-linked ubiquitination"/>
    <property type="evidence" value="ECO:0007669"/>
    <property type="project" value="TreeGrafter"/>
</dbReference>
<sequence length="531" mass="61620">MAQNHYPTTPSSYYIEFLKNWKLSDYDASFDSLHKYFDYMMSNKQKLYYHYALLSLAALHASFNCEDEALRAIDEAISVARENKDLDCLNYLLTWLFNYLKDKSYIYSQAKRLSRSQILQFLKLKTKENRNYILQSISYQFQAYQQIQDGAPLRKILENITRASYMSVNDENISSSNSISTTFTNNCQLLSSLWSRVGIPALSDAMIDVILDQKDMKITLKDKLELIMRKAYLEYDRGNIDEAFQLFDKHKDSIQDNLILLRIWESREMLLKVKSFLNKNRLRVVSILIGKLNSKLSIITDIELYYEIKYQESTYFKTIGDFEKSQKIVSDCILKLKSDDYSYNNFWYFEFQLLYVDITIKSSSSPIRVLSLLLNTLRHAFSCSMTTIVAKGSLLLAELLVTADPKSSLEDAKSILIQLMPMILQIQELELISKANFLLAKVLNSELYNTENISEIISDPLTKEKVNTILGLLEKSITGFKKMNNLKLMKEAFELEYSLAEITNHEGLGSHSKEALQQISRRINEESQYGF</sequence>
<evidence type="ECO:0000259" key="7">
    <source>
        <dbReference type="Pfam" id="PF12862"/>
    </source>
</evidence>
<dbReference type="Proteomes" id="UP001165120">
    <property type="component" value="Unassembled WGS sequence"/>
</dbReference>
<keyword evidence="6" id="KW-0131">Cell cycle</keyword>
<dbReference type="AlphaFoldDB" id="A0A9W6SX12"/>
<evidence type="ECO:0000256" key="2">
    <source>
        <dbReference type="ARBA" id="ARBA00016066"/>
    </source>
</evidence>
<evidence type="ECO:0000256" key="4">
    <source>
        <dbReference type="ARBA" id="ARBA00022776"/>
    </source>
</evidence>
<organism evidence="8 9">
    <name type="scientific">Candida boidinii</name>
    <name type="common">Yeast</name>
    <dbReference type="NCBI Taxonomy" id="5477"/>
    <lineage>
        <taxon>Eukaryota</taxon>
        <taxon>Fungi</taxon>
        <taxon>Dikarya</taxon>
        <taxon>Ascomycota</taxon>
        <taxon>Saccharomycotina</taxon>
        <taxon>Pichiomycetes</taxon>
        <taxon>Pichiales</taxon>
        <taxon>Pichiaceae</taxon>
        <taxon>Ogataea</taxon>
        <taxon>Ogataea/Candida clade</taxon>
    </lineage>
</organism>
<evidence type="ECO:0000256" key="6">
    <source>
        <dbReference type="ARBA" id="ARBA00023306"/>
    </source>
</evidence>
<evidence type="ECO:0000313" key="8">
    <source>
        <dbReference type="EMBL" id="GME68860.1"/>
    </source>
</evidence>
<dbReference type="GO" id="GO:0051301">
    <property type="term" value="P:cell division"/>
    <property type="evidence" value="ECO:0007669"/>
    <property type="project" value="UniProtKB-KW"/>
</dbReference>
<evidence type="ECO:0000256" key="5">
    <source>
        <dbReference type="ARBA" id="ARBA00022786"/>
    </source>
</evidence>
<reference evidence="8" key="1">
    <citation type="submission" date="2023-04" db="EMBL/GenBank/DDBJ databases">
        <title>Candida boidinii NBRC 10035.</title>
        <authorList>
            <person name="Ichikawa N."/>
            <person name="Sato H."/>
            <person name="Tonouchi N."/>
        </authorList>
    </citation>
    <scope>NUCLEOTIDE SEQUENCE</scope>
    <source>
        <strain evidence="8">NBRC 10035</strain>
    </source>
</reference>
<keyword evidence="4" id="KW-0498">Mitosis</keyword>
<keyword evidence="9" id="KW-1185">Reference proteome</keyword>